<dbReference type="EMBL" id="MNCJ02000318">
    <property type="protein sequence ID" value="KAF5813676.1"/>
    <property type="molecule type" value="Genomic_DNA"/>
</dbReference>
<sequence length="829" mass="96359">MTDSSHQQNVGLYYKGSVPSEKGVGSPKTTFSGEKMKEPETTSTSHHSGYHSSSKSSSDETDEILCNIALKLKKSPAMSINAAKQQMSFLASVLESYEGLVAGKIGNSELTKEDYDQIDPEEMELIDIRWCLANCIRRAQRYMEITGKQSLGGPSTKLGFDKSKVTCFRCKQKGHFKRECKNSEPKLIEDKPKEKSRACFVIHDDEGFDWSKICPEEDRLENVRKTAHGRAITEKRKFVFVAEIKEDNKDKDAAENKEENVVVEVKEKTREEILNEKTYRERNVVFNRMDEMQEEYESVVSNRRWDKKRECYYNREGELVVPKKGIIFEDVLLIIPSRAEYYRNVMKDDRYAKRHEKEIRYAMLSCLRKRDEEKMKKNVEEMVNNLKKVAEEVKTEAVEVKIEEEIVKKIVVNETFEKAVTEEQQIGEDVKKAEEEVKNENLEAVDDGEEKQDAKMKQTEAAENTEVPITECKKCMETCRACTEKDEQLRTRDLEFTKIENVFKEKCKEMLEKEKVFKENDEKLSEKCNKLEKENEVLKMTNECDQKESACQEMKKEYDSMKLAYHIIKESYEKVKDEMKYAQSRMNYLSETTKELKRMYEIKQGVVNSYIEDVAKLKRQIADLEQDNNKLKSYHVSSYVLERIFNIKPGDGESEQNKKGIGSEFHQVPPPEKFAFYDEENVEKAFNMVDQLPDNIDITYSKSDDSHDSEVVGKVVESVLNEESVDTGKSESQDEDEGNIHDGYLKNTKSEKNLNDDSKELVYTMIGSDKLFLDVVFPIQNVISEKVDKVFKMVQIEKSEIPKFARKCQKIFYNKRGFKKEKHEGWVGL</sequence>
<evidence type="ECO:0000256" key="1">
    <source>
        <dbReference type="PROSITE-ProRule" id="PRU00047"/>
    </source>
</evidence>
<dbReference type="GO" id="GO:0003676">
    <property type="term" value="F:nucleic acid binding"/>
    <property type="evidence" value="ECO:0007669"/>
    <property type="project" value="InterPro"/>
</dbReference>
<organism evidence="5 6">
    <name type="scientific">Helianthus annuus</name>
    <name type="common">Common sunflower</name>
    <dbReference type="NCBI Taxonomy" id="4232"/>
    <lineage>
        <taxon>Eukaryota</taxon>
        <taxon>Viridiplantae</taxon>
        <taxon>Streptophyta</taxon>
        <taxon>Embryophyta</taxon>
        <taxon>Tracheophyta</taxon>
        <taxon>Spermatophyta</taxon>
        <taxon>Magnoliopsida</taxon>
        <taxon>eudicotyledons</taxon>
        <taxon>Gunneridae</taxon>
        <taxon>Pentapetalae</taxon>
        <taxon>asterids</taxon>
        <taxon>campanulids</taxon>
        <taxon>Asterales</taxon>
        <taxon>Asteraceae</taxon>
        <taxon>Asteroideae</taxon>
        <taxon>Heliantheae alliance</taxon>
        <taxon>Heliantheae</taxon>
        <taxon>Helianthus</taxon>
    </lineage>
</organism>
<dbReference type="Gene3D" id="4.10.60.10">
    <property type="entry name" value="Zinc finger, CCHC-type"/>
    <property type="match status" value="1"/>
</dbReference>
<feature type="compositionally biased region" description="Polar residues" evidence="3">
    <location>
        <begin position="1"/>
        <end position="10"/>
    </location>
</feature>
<evidence type="ECO:0000256" key="2">
    <source>
        <dbReference type="SAM" id="Coils"/>
    </source>
</evidence>
<accession>A0A9K3JEV7</accession>
<reference evidence="5" key="2">
    <citation type="submission" date="2020-06" db="EMBL/GenBank/DDBJ databases">
        <title>Helianthus annuus Genome sequencing and assembly Release 2.</title>
        <authorList>
            <person name="Gouzy J."/>
            <person name="Langlade N."/>
            <person name="Munos S."/>
        </authorList>
    </citation>
    <scope>NUCLEOTIDE SEQUENCE</scope>
    <source>
        <tissue evidence="5">Leaves</tissue>
    </source>
</reference>
<dbReference type="SUPFAM" id="SSF57756">
    <property type="entry name" value="Retrovirus zinc finger-like domains"/>
    <property type="match status" value="1"/>
</dbReference>
<evidence type="ECO:0000313" key="5">
    <source>
        <dbReference type="EMBL" id="KAF5813676.1"/>
    </source>
</evidence>
<reference evidence="5" key="1">
    <citation type="journal article" date="2017" name="Nature">
        <title>The sunflower genome provides insights into oil metabolism, flowering and Asterid evolution.</title>
        <authorList>
            <person name="Badouin H."/>
            <person name="Gouzy J."/>
            <person name="Grassa C.J."/>
            <person name="Murat F."/>
            <person name="Staton S.E."/>
            <person name="Cottret L."/>
            <person name="Lelandais-Briere C."/>
            <person name="Owens G.L."/>
            <person name="Carrere S."/>
            <person name="Mayjonade B."/>
            <person name="Legrand L."/>
            <person name="Gill N."/>
            <person name="Kane N.C."/>
            <person name="Bowers J.E."/>
            <person name="Hubner S."/>
            <person name="Bellec A."/>
            <person name="Berard A."/>
            <person name="Berges H."/>
            <person name="Blanchet N."/>
            <person name="Boniface M.C."/>
            <person name="Brunel D."/>
            <person name="Catrice O."/>
            <person name="Chaidir N."/>
            <person name="Claudel C."/>
            <person name="Donnadieu C."/>
            <person name="Faraut T."/>
            <person name="Fievet G."/>
            <person name="Helmstetter N."/>
            <person name="King M."/>
            <person name="Knapp S.J."/>
            <person name="Lai Z."/>
            <person name="Le Paslier M.C."/>
            <person name="Lippi Y."/>
            <person name="Lorenzon L."/>
            <person name="Mandel J.R."/>
            <person name="Marage G."/>
            <person name="Marchand G."/>
            <person name="Marquand E."/>
            <person name="Bret-Mestries E."/>
            <person name="Morien E."/>
            <person name="Nambeesan S."/>
            <person name="Nguyen T."/>
            <person name="Pegot-Espagnet P."/>
            <person name="Pouilly N."/>
            <person name="Raftis F."/>
            <person name="Sallet E."/>
            <person name="Schiex T."/>
            <person name="Thomas J."/>
            <person name="Vandecasteele C."/>
            <person name="Vares D."/>
            <person name="Vear F."/>
            <person name="Vautrin S."/>
            <person name="Crespi M."/>
            <person name="Mangin B."/>
            <person name="Burke J.M."/>
            <person name="Salse J."/>
            <person name="Munos S."/>
            <person name="Vincourt P."/>
            <person name="Rieseberg L.H."/>
            <person name="Langlade N.B."/>
        </authorList>
    </citation>
    <scope>NUCLEOTIDE SEQUENCE</scope>
    <source>
        <tissue evidence="5">Leaves</tissue>
    </source>
</reference>
<keyword evidence="1" id="KW-0862">Zinc</keyword>
<evidence type="ECO:0000313" key="6">
    <source>
        <dbReference type="Proteomes" id="UP000215914"/>
    </source>
</evidence>
<evidence type="ECO:0000259" key="4">
    <source>
        <dbReference type="PROSITE" id="PS50158"/>
    </source>
</evidence>
<dbReference type="Pfam" id="PF00098">
    <property type="entry name" value="zf-CCHC"/>
    <property type="match status" value="1"/>
</dbReference>
<dbReference type="SMART" id="SM00343">
    <property type="entry name" value="ZnF_C2HC"/>
    <property type="match status" value="1"/>
</dbReference>
<feature type="coiled-coil region" evidence="2">
    <location>
        <begin position="514"/>
        <end position="564"/>
    </location>
</feature>
<name>A0A9K3JEV7_HELAN</name>
<dbReference type="InterPro" id="IPR001878">
    <property type="entry name" value="Znf_CCHC"/>
</dbReference>
<feature type="coiled-coil region" evidence="2">
    <location>
        <begin position="369"/>
        <end position="450"/>
    </location>
</feature>
<dbReference type="AlphaFoldDB" id="A0A9K3JEV7"/>
<feature type="compositionally biased region" description="Low complexity" evidence="3">
    <location>
        <begin position="41"/>
        <end position="56"/>
    </location>
</feature>
<feature type="region of interest" description="Disordered" evidence="3">
    <location>
        <begin position="722"/>
        <end position="751"/>
    </location>
</feature>
<dbReference type="GO" id="GO:0008270">
    <property type="term" value="F:zinc ion binding"/>
    <property type="evidence" value="ECO:0007669"/>
    <property type="project" value="UniProtKB-KW"/>
</dbReference>
<gene>
    <name evidence="5" type="ORF">HanXRQr2_Chr03g0101561</name>
</gene>
<keyword evidence="1" id="KW-0479">Metal-binding</keyword>
<feature type="compositionally biased region" description="Basic and acidic residues" evidence="3">
    <location>
        <begin position="726"/>
        <end position="751"/>
    </location>
</feature>
<keyword evidence="2" id="KW-0175">Coiled coil</keyword>
<comment type="caution">
    <text evidence="5">The sequence shown here is derived from an EMBL/GenBank/DDBJ whole genome shotgun (WGS) entry which is preliminary data.</text>
</comment>
<dbReference type="Proteomes" id="UP000215914">
    <property type="component" value="Unassembled WGS sequence"/>
</dbReference>
<protein>
    <submittedName>
        <fullName evidence="5">Transcription factor interactor and regulator CCHC(Zn) family</fullName>
    </submittedName>
</protein>
<keyword evidence="1" id="KW-0863">Zinc-finger</keyword>
<keyword evidence="6" id="KW-1185">Reference proteome</keyword>
<dbReference type="PROSITE" id="PS50158">
    <property type="entry name" value="ZF_CCHC"/>
    <property type="match status" value="1"/>
</dbReference>
<feature type="region of interest" description="Disordered" evidence="3">
    <location>
        <begin position="1"/>
        <end position="58"/>
    </location>
</feature>
<proteinExistence type="predicted"/>
<feature type="coiled-coil region" evidence="2">
    <location>
        <begin position="607"/>
        <end position="634"/>
    </location>
</feature>
<dbReference type="Gramene" id="mRNA:HanXRQr2_Chr03g0101561">
    <property type="protein sequence ID" value="mRNA:HanXRQr2_Chr03g0101561"/>
    <property type="gene ID" value="HanXRQr2_Chr03g0101561"/>
</dbReference>
<dbReference type="InterPro" id="IPR036875">
    <property type="entry name" value="Znf_CCHC_sf"/>
</dbReference>
<evidence type="ECO:0000256" key="3">
    <source>
        <dbReference type="SAM" id="MobiDB-lite"/>
    </source>
</evidence>
<feature type="domain" description="CCHC-type" evidence="4">
    <location>
        <begin position="167"/>
        <end position="182"/>
    </location>
</feature>